<dbReference type="InterPro" id="IPR013976">
    <property type="entry name" value="HDOD"/>
</dbReference>
<evidence type="ECO:0000259" key="1">
    <source>
        <dbReference type="PROSITE" id="PS51833"/>
    </source>
</evidence>
<comment type="caution">
    <text evidence="2">The sequence shown here is derived from an EMBL/GenBank/DDBJ whole genome shotgun (WGS) entry which is preliminary data.</text>
</comment>
<dbReference type="InterPro" id="IPR003607">
    <property type="entry name" value="HD/PDEase_dom"/>
</dbReference>
<reference evidence="2 3" key="1">
    <citation type="journal article" date="2019" name="Antonie Van Leeuwenhoek">
        <title>Description of 'Ca. Methylobacter oryzae' KRF1, a novel species from the environmentally important Methylobacter clade 2.</title>
        <authorList>
            <person name="Khatri K."/>
            <person name="Mohite J.A."/>
            <person name="Pandit P.S."/>
            <person name="Bahulikar R."/>
            <person name="Rahalkar M.C."/>
        </authorList>
    </citation>
    <scope>NUCLEOTIDE SEQUENCE [LARGE SCALE GENOMIC DNA]</scope>
    <source>
        <strain evidence="2 3">KRF1</strain>
    </source>
</reference>
<dbReference type="Pfam" id="PF08668">
    <property type="entry name" value="HDOD"/>
    <property type="match status" value="1"/>
</dbReference>
<dbReference type="NCBIfam" id="TIGR00277">
    <property type="entry name" value="HDIG"/>
    <property type="match status" value="1"/>
</dbReference>
<dbReference type="CDD" id="cd00077">
    <property type="entry name" value="HDc"/>
    <property type="match status" value="1"/>
</dbReference>
<evidence type="ECO:0000313" key="2">
    <source>
        <dbReference type="EMBL" id="TRW89714.1"/>
    </source>
</evidence>
<name>A0ABY3C4U8_9GAMM</name>
<feature type="domain" description="HDOD" evidence="1">
    <location>
        <begin position="14"/>
        <end position="204"/>
    </location>
</feature>
<accession>A0ABY3C4U8</accession>
<dbReference type="PANTHER" id="PTHR33525:SF4">
    <property type="entry name" value="CYCLIC DI-GMP PHOSPHODIESTERASE CDGJ"/>
    <property type="match status" value="1"/>
</dbReference>
<dbReference type="PROSITE" id="PS51833">
    <property type="entry name" value="HDOD"/>
    <property type="match status" value="1"/>
</dbReference>
<dbReference type="Proteomes" id="UP000733744">
    <property type="component" value="Unassembled WGS sequence"/>
</dbReference>
<dbReference type="Gene3D" id="1.10.3210.10">
    <property type="entry name" value="Hypothetical protein af1432"/>
    <property type="match status" value="1"/>
</dbReference>
<organism evidence="2 3">
    <name type="scientific">Candidatus Methylobacter oryzae</name>
    <dbReference type="NCBI Taxonomy" id="2497749"/>
    <lineage>
        <taxon>Bacteria</taxon>
        <taxon>Pseudomonadati</taxon>
        <taxon>Pseudomonadota</taxon>
        <taxon>Gammaproteobacteria</taxon>
        <taxon>Methylococcales</taxon>
        <taxon>Methylococcaceae</taxon>
        <taxon>Methylobacter</taxon>
    </lineage>
</organism>
<gene>
    <name evidence="2" type="ORF">EKO24_021955</name>
</gene>
<dbReference type="RefSeq" id="WP_127026691.1">
    <property type="nucleotide sequence ID" value="NZ_RYFG02000121.1"/>
</dbReference>
<dbReference type="EMBL" id="RYFG02000121">
    <property type="protein sequence ID" value="TRW89714.1"/>
    <property type="molecule type" value="Genomic_DNA"/>
</dbReference>
<sequence>MPALNDNFACLANLPSMPALLMEALEQINNKQQNLSALADQISSDPSMAIRILRIVNSPFYGMSREIGSLREAIVLLGINRIRDMLISICFSKMLPVQHTEFNYNLFWRHSIGVAECTRLLANCTSSNPDLAFTAGLLHDIGDILIAILFPDKFSQLITVSASFGIEAEQQILGFNHTIIGGKAAQYWNLPVVIQEAIEQHETPPISNTSKSLGLLVYTANLLMLKTEQPDKSVLEKALTILNVSIDQAAYCANTAQQFADHVISRH</sequence>
<dbReference type="InterPro" id="IPR006675">
    <property type="entry name" value="HDIG_dom"/>
</dbReference>
<evidence type="ECO:0000313" key="3">
    <source>
        <dbReference type="Proteomes" id="UP000733744"/>
    </source>
</evidence>
<dbReference type="SUPFAM" id="SSF109604">
    <property type="entry name" value="HD-domain/PDEase-like"/>
    <property type="match status" value="1"/>
</dbReference>
<proteinExistence type="predicted"/>
<dbReference type="InterPro" id="IPR052340">
    <property type="entry name" value="RNase_Y/CdgJ"/>
</dbReference>
<keyword evidence="3" id="KW-1185">Reference proteome</keyword>
<protein>
    <submittedName>
        <fullName evidence="2">HDOD domain-containing protein</fullName>
    </submittedName>
</protein>
<dbReference type="PANTHER" id="PTHR33525">
    <property type="match status" value="1"/>
</dbReference>